<keyword evidence="5" id="KW-0479">Metal-binding</keyword>
<keyword evidence="6" id="KW-0812">Transmembrane</keyword>
<dbReference type="Gene3D" id="1.10.1400.10">
    <property type="match status" value="1"/>
</dbReference>
<dbReference type="AlphaFoldDB" id="A0AAU8A174"/>
<dbReference type="GO" id="GO:0017000">
    <property type="term" value="P:antibiotic biosynthetic process"/>
    <property type="evidence" value="ECO:0007669"/>
    <property type="project" value="InterPro"/>
</dbReference>
<evidence type="ECO:0000256" key="2">
    <source>
        <dbReference type="ARBA" id="ARBA00022801"/>
    </source>
</evidence>
<feature type="binding site" evidence="5">
    <location>
        <position position="351"/>
    </location>
    <ligand>
        <name>Ca(2+)</name>
        <dbReference type="ChEBI" id="CHEBI:29108"/>
    </ligand>
</feature>
<organism evidence="7">
    <name type="scientific">Polynucleobacter sp. UK-FUSCHL-C3</name>
    <dbReference type="NCBI Taxonomy" id="2955208"/>
    <lineage>
        <taxon>Bacteria</taxon>
        <taxon>Pseudomonadati</taxon>
        <taxon>Pseudomonadota</taxon>
        <taxon>Betaproteobacteria</taxon>
        <taxon>Burkholderiales</taxon>
        <taxon>Burkholderiaceae</taxon>
        <taxon>Polynucleobacter</taxon>
    </lineage>
</organism>
<evidence type="ECO:0000256" key="6">
    <source>
        <dbReference type="SAM" id="Phobius"/>
    </source>
</evidence>
<dbReference type="CDD" id="cd03747">
    <property type="entry name" value="Ntn_PGA_like"/>
    <property type="match status" value="1"/>
</dbReference>
<dbReference type="InterPro" id="IPR043146">
    <property type="entry name" value="Penicillin_amidase_N_B-knob"/>
</dbReference>
<name>A0AAU8A174_9BURK</name>
<dbReference type="PANTHER" id="PTHR34218">
    <property type="entry name" value="PEPTIDASE S45 PENICILLIN AMIDASE"/>
    <property type="match status" value="1"/>
</dbReference>
<dbReference type="PIRSF" id="PIRSF001227">
    <property type="entry name" value="Pen_acylase"/>
    <property type="match status" value="1"/>
</dbReference>
<keyword evidence="3" id="KW-0865">Zymogen</keyword>
<dbReference type="InterPro" id="IPR014395">
    <property type="entry name" value="Pen/GL7ACA/AHL_acylase"/>
</dbReference>
<dbReference type="GO" id="GO:0046872">
    <property type="term" value="F:metal ion binding"/>
    <property type="evidence" value="ECO:0007669"/>
    <property type="project" value="UniProtKB-KW"/>
</dbReference>
<accession>A0AAU8A174</accession>
<dbReference type="GO" id="GO:0016811">
    <property type="term" value="F:hydrolase activity, acting on carbon-nitrogen (but not peptide) bonds, in linear amides"/>
    <property type="evidence" value="ECO:0007669"/>
    <property type="project" value="InterPro"/>
</dbReference>
<dbReference type="Pfam" id="PF01804">
    <property type="entry name" value="Penicil_amidase"/>
    <property type="match status" value="1"/>
</dbReference>
<dbReference type="InterPro" id="IPR023343">
    <property type="entry name" value="Penicillin_amidase_dom1"/>
</dbReference>
<feature type="binding site" evidence="5">
    <location>
        <position position="354"/>
    </location>
    <ligand>
        <name>Ca(2+)</name>
        <dbReference type="ChEBI" id="CHEBI:29108"/>
    </ligand>
</feature>
<keyword evidence="6" id="KW-0472">Membrane</keyword>
<reference evidence="7" key="1">
    <citation type="submission" date="2022-06" db="EMBL/GenBank/DDBJ databases">
        <title>New Polynucleobacter species.</title>
        <authorList>
            <person name="Hahn M.W."/>
        </authorList>
    </citation>
    <scope>NUCLEOTIDE SEQUENCE</scope>
    <source>
        <strain evidence="7">UK-FUSCHL-C3</strain>
    </source>
</reference>
<keyword evidence="2" id="KW-0378">Hydrolase</keyword>
<feature type="active site" description="Nucleophile" evidence="4">
    <location>
        <position position="279"/>
    </location>
</feature>
<evidence type="ECO:0000256" key="1">
    <source>
        <dbReference type="ARBA" id="ARBA00006586"/>
    </source>
</evidence>
<dbReference type="RefSeq" id="WP_353438200.1">
    <property type="nucleotide sequence ID" value="NZ_CP099959.1"/>
</dbReference>
<keyword evidence="6" id="KW-1133">Transmembrane helix</keyword>
<proteinExistence type="inferred from homology"/>
<sequence length="825" mass="91817">MNSFAANSPLKRFVRYFLYLLGVLLLLIAGLIATYLVSAKSSFSGVVTSATLNQPVQIQFDENDIPHIKAKSQSDAFYALGFLHATERSWQLELSRRLASGRLSEILGERTVSLDRFLRTLGIKYAAEKQYERYPTEIKQLIKAYADGVNAGNQSLGWALPIEYFLTGSQPGHWSPTDSVAWSLMMALDLGDNWQKELFRLELSQYLTTVQVWDVMPPYPGNAPVSNLDFAKLYKELGVYKQSSKSSEKQSQNKQHDPYLLQSTDLQPWISDNQEGLGSNNWVLAGKKTVSGKPLLANDPHLGLSAPSTWYFAHLEAPGLNVIGATLPGIPAVVLGRTTKIAWGFTNTGPDVQDLYLEKIDPNNPNQYIGPDGPLSFLVREEIIQIKDKPPLRFVVKQSQHGPIISDSHARSQKIIDSKRFALALRWTALDTENQTLLGGIMMNRADSMESFKSALRYHYAPMQTVAIADTQGNIALQVAGTTPRRQPGQGLYGVAPALGWERSFDWVSYLPFEQLPSAINPDSGWLASANQQIISNTNPNPLTGDWDLPFRYDRIKSMLEAKDQHDRASMQTMQGDTLSLASVPLMDLFKQAKTNHSLQAAAQSFIQSFDGNMTKDSIGALIFNAWADQLTRTLFSRLGDSFTEEYGRRHFRAALITQASNPNSPWCDVPNTPAVENCQDAANVALDKALADLKERHGNSPSDWQWGQAHQAISEHRPFKGLPILSNFFNVRVPIPGDAFTVNVGRPALNNPTAPYQSNHAASLRAIYDLNDLEQSVFMFPTGQSGWVQSGRYRHLSKAWSDNAFLPLTMNPNQVSREILIKSK</sequence>
<evidence type="ECO:0000256" key="4">
    <source>
        <dbReference type="PIRSR" id="PIRSR001227-1"/>
    </source>
</evidence>
<dbReference type="EMBL" id="CP099959">
    <property type="protein sequence ID" value="XCC57170.1"/>
    <property type="molecule type" value="Genomic_DNA"/>
</dbReference>
<protein>
    <submittedName>
        <fullName evidence="7">Penicillin acylase family protein</fullName>
    </submittedName>
</protein>
<dbReference type="Gene3D" id="2.30.120.10">
    <property type="match status" value="1"/>
</dbReference>
<comment type="similarity">
    <text evidence="1">Belongs to the peptidase S45 family.</text>
</comment>
<evidence type="ECO:0000313" key="7">
    <source>
        <dbReference type="EMBL" id="XCC57170.1"/>
    </source>
</evidence>
<keyword evidence="5" id="KW-0106">Calcium</keyword>
<feature type="transmembrane region" description="Helical" evidence="6">
    <location>
        <begin position="16"/>
        <end position="37"/>
    </location>
</feature>
<dbReference type="Gene3D" id="3.60.20.10">
    <property type="entry name" value="Glutamine Phosphoribosylpyrophosphate, subunit 1, domain 1"/>
    <property type="match status" value="1"/>
</dbReference>
<evidence type="ECO:0000256" key="3">
    <source>
        <dbReference type="ARBA" id="ARBA00023145"/>
    </source>
</evidence>
<dbReference type="PANTHER" id="PTHR34218:SF4">
    <property type="entry name" value="ACYL-HOMOSERINE LACTONE ACYLASE QUIP"/>
    <property type="match status" value="1"/>
</dbReference>
<dbReference type="SUPFAM" id="SSF56235">
    <property type="entry name" value="N-terminal nucleophile aminohydrolases (Ntn hydrolases)"/>
    <property type="match status" value="1"/>
</dbReference>
<dbReference type="InterPro" id="IPR043147">
    <property type="entry name" value="Penicillin_amidase_A-knob"/>
</dbReference>
<gene>
    <name evidence="7" type="ORF">NKE59_06650</name>
</gene>
<feature type="binding site" evidence="5">
    <location>
        <position position="197"/>
    </location>
    <ligand>
        <name>Ca(2+)</name>
        <dbReference type="ChEBI" id="CHEBI:29108"/>
    </ligand>
</feature>
<comment type="cofactor">
    <cofactor evidence="5">
        <name>Ca(2+)</name>
        <dbReference type="ChEBI" id="CHEBI:29108"/>
    </cofactor>
    <text evidence="5">Binds 1 Ca(2+) ion per dimer.</text>
</comment>
<dbReference type="InterPro" id="IPR002692">
    <property type="entry name" value="S45"/>
</dbReference>
<evidence type="ECO:0000256" key="5">
    <source>
        <dbReference type="PIRSR" id="PIRSR001227-2"/>
    </source>
</evidence>
<dbReference type="InterPro" id="IPR029055">
    <property type="entry name" value="Ntn_hydrolases_N"/>
</dbReference>
<dbReference type="Gene3D" id="1.10.439.10">
    <property type="entry name" value="Penicillin Amidohydrolase, domain 1"/>
    <property type="match status" value="1"/>
</dbReference>